<keyword evidence="1" id="KW-0391">Immunity</keyword>
<accession>A0A8D0BGR3</accession>
<reference evidence="5" key="1">
    <citation type="submission" date="2025-08" db="UniProtKB">
        <authorList>
            <consortium name="Ensembl"/>
        </authorList>
    </citation>
    <scope>IDENTIFICATION</scope>
</reference>
<protein>
    <recommendedName>
        <fullName evidence="4">Ig-like domain-containing protein</fullName>
    </recommendedName>
</protein>
<dbReference type="InterPro" id="IPR003599">
    <property type="entry name" value="Ig_sub"/>
</dbReference>
<evidence type="ECO:0000256" key="2">
    <source>
        <dbReference type="ARBA" id="ARBA00023130"/>
    </source>
</evidence>
<dbReference type="InterPro" id="IPR013106">
    <property type="entry name" value="Ig_V-set"/>
</dbReference>
<evidence type="ECO:0000313" key="5">
    <source>
        <dbReference type="Ensembl" id="ENSSMRP00000005804.1"/>
    </source>
</evidence>
<keyword evidence="2" id="KW-1064">Adaptive immunity</keyword>
<dbReference type="InterPro" id="IPR050199">
    <property type="entry name" value="IgHV"/>
</dbReference>
<dbReference type="OMA" id="QRENSME"/>
<reference evidence="5" key="2">
    <citation type="submission" date="2025-09" db="UniProtKB">
        <authorList>
            <consortium name="Ensembl"/>
        </authorList>
    </citation>
    <scope>IDENTIFICATION</scope>
</reference>
<feature type="domain" description="Ig-like" evidence="4">
    <location>
        <begin position="7"/>
        <end position="131"/>
    </location>
</feature>
<dbReference type="InterPro" id="IPR036179">
    <property type="entry name" value="Ig-like_dom_sf"/>
</dbReference>
<evidence type="ECO:0000259" key="4">
    <source>
        <dbReference type="PROSITE" id="PS50835"/>
    </source>
</evidence>
<dbReference type="SMART" id="SM00406">
    <property type="entry name" value="IGv"/>
    <property type="match status" value="1"/>
</dbReference>
<keyword evidence="6" id="KW-1185">Reference proteome</keyword>
<dbReference type="SUPFAM" id="SSF48726">
    <property type="entry name" value="Immunoglobulin"/>
    <property type="match status" value="1"/>
</dbReference>
<evidence type="ECO:0000256" key="1">
    <source>
        <dbReference type="ARBA" id="ARBA00022859"/>
    </source>
</evidence>
<dbReference type="Proteomes" id="UP000694421">
    <property type="component" value="Unplaced"/>
</dbReference>
<dbReference type="GeneTree" id="ENSGT01030000234536"/>
<dbReference type="Pfam" id="PF07686">
    <property type="entry name" value="V-set"/>
    <property type="match status" value="1"/>
</dbReference>
<dbReference type="AlphaFoldDB" id="A0A8D0BGR3"/>
<proteinExistence type="predicted"/>
<dbReference type="InterPro" id="IPR007110">
    <property type="entry name" value="Ig-like_dom"/>
</dbReference>
<dbReference type="PROSITE" id="PS50835">
    <property type="entry name" value="IG_LIKE"/>
    <property type="match status" value="1"/>
</dbReference>
<dbReference type="InterPro" id="IPR013783">
    <property type="entry name" value="Ig-like_fold"/>
</dbReference>
<evidence type="ECO:0000256" key="3">
    <source>
        <dbReference type="ARBA" id="ARBA00043265"/>
    </source>
</evidence>
<evidence type="ECO:0000313" key="6">
    <source>
        <dbReference type="Proteomes" id="UP000694421"/>
    </source>
</evidence>
<name>A0A8D0BGR3_SALMN</name>
<dbReference type="Gene3D" id="2.60.40.10">
    <property type="entry name" value="Immunoglobulins"/>
    <property type="match status" value="1"/>
</dbReference>
<dbReference type="GO" id="GO:0019814">
    <property type="term" value="C:immunoglobulin complex"/>
    <property type="evidence" value="ECO:0007669"/>
    <property type="project" value="UniProtKB-KW"/>
</dbReference>
<sequence length="137" mass="15393">SGCASFPSLCTGVLSEVQIVQSGSKVAKPGETFSLTCSITLSDSDESIDSYYWSWIRQPPGKGLEWLGWIDPADQKGRPYYNAKFGARIRITRDTSKNEFYLQLSSLTAADTATYYCTRERKGAQRENSMEHPYKNK</sequence>
<keyword evidence="3" id="KW-1280">Immunoglobulin</keyword>
<dbReference type="GO" id="GO:0002250">
    <property type="term" value="P:adaptive immune response"/>
    <property type="evidence" value="ECO:0007669"/>
    <property type="project" value="UniProtKB-KW"/>
</dbReference>
<dbReference type="Ensembl" id="ENSSMRT00000006802.1">
    <property type="protein sequence ID" value="ENSSMRP00000005804.1"/>
    <property type="gene ID" value="ENSSMRG00000004681.1"/>
</dbReference>
<dbReference type="GO" id="GO:0005576">
    <property type="term" value="C:extracellular region"/>
    <property type="evidence" value="ECO:0007669"/>
    <property type="project" value="UniProtKB-ARBA"/>
</dbReference>
<dbReference type="SMART" id="SM00409">
    <property type="entry name" value="IG"/>
    <property type="match status" value="1"/>
</dbReference>
<dbReference type="PANTHER" id="PTHR23266">
    <property type="entry name" value="IMMUNOGLOBULIN HEAVY CHAIN"/>
    <property type="match status" value="1"/>
</dbReference>
<organism evidence="5 6">
    <name type="scientific">Salvator merianae</name>
    <name type="common">Argentine black and white tegu</name>
    <name type="synonym">Tupinambis merianae</name>
    <dbReference type="NCBI Taxonomy" id="96440"/>
    <lineage>
        <taxon>Eukaryota</taxon>
        <taxon>Metazoa</taxon>
        <taxon>Chordata</taxon>
        <taxon>Craniata</taxon>
        <taxon>Vertebrata</taxon>
        <taxon>Euteleostomi</taxon>
        <taxon>Lepidosauria</taxon>
        <taxon>Squamata</taxon>
        <taxon>Bifurcata</taxon>
        <taxon>Unidentata</taxon>
        <taxon>Episquamata</taxon>
        <taxon>Laterata</taxon>
        <taxon>Teiioidea</taxon>
        <taxon>Teiidae</taxon>
        <taxon>Salvator</taxon>
    </lineage>
</organism>